<name>A0ACC0U8E5_9AGAM</name>
<protein>
    <submittedName>
        <fullName evidence="1">Uncharacterized protein</fullName>
    </submittedName>
</protein>
<sequence>MWLSQASWKGKYRACRQNRVTIHTLPDDVLVEIFHFYVNDWRTGSNGWHTLVHACRTWRCIVFASPRYLNLQLKYTGKRPISEMLDIWPVLPVVISLTTYPSSESYPDRCWGNIAVALESEHHHRICVIDLSVIPASHWERMAAAMQKPFPELTLVRVWLEENTVTPLPDSFLGGSAPLLLRHLSLRNCPFPGMPKLLLSANHLVHLFLRNIPYSGYISPQALVTALSVMSRIETLYVEFRSPRSRPDPESRPPPPPTRSVLSALTDLEFQGAHEYLEDLLAQIEAPLLNKLEITFFMVPNFVVPQLRQFISLAESFKTCDKAFVETSYCAIRIAIFRERDRPSPKLSLNIRCRELDWQLSSLAQVCSSSFPLLSTLVQLDILHVLLPDAPSHRRNGMERTQWLELLHPFTAVKHLRLSDQVAPRVCQALEELSEERRTEVLPALQNIFLSDLSVPKFIERFVAARQLAGHPVAVYPWENHEIFS</sequence>
<comment type="caution">
    <text evidence="1">The sequence shown here is derived from an EMBL/GenBank/DDBJ whole genome shotgun (WGS) entry which is preliminary data.</text>
</comment>
<keyword evidence="2" id="KW-1185">Reference proteome</keyword>
<dbReference type="Proteomes" id="UP001207468">
    <property type="component" value="Unassembled WGS sequence"/>
</dbReference>
<reference evidence="1" key="1">
    <citation type="submission" date="2021-03" db="EMBL/GenBank/DDBJ databases">
        <title>Evolutionary priming and transition to the ectomycorrhizal habit in an iconic lineage of mushroom-forming fungi: is preadaptation a requirement?</title>
        <authorList>
            <consortium name="DOE Joint Genome Institute"/>
            <person name="Looney B.P."/>
            <person name="Miyauchi S."/>
            <person name="Morin E."/>
            <person name="Drula E."/>
            <person name="Courty P.E."/>
            <person name="Chicoki N."/>
            <person name="Fauchery L."/>
            <person name="Kohler A."/>
            <person name="Kuo A."/>
            <person name="LaButti K."/>
            <person name="Pangilinan J."/>
            <person name="Lipzen A."/>
            <person name="Riley R."/>
            <person name="Andreopoulos W."/>
            <person name="He G."/>
            <person name="Johnson J."/>
            <person name="Barry K.W."/>
            <person name="Grigoriev I.V."/>
            <person name="Nagy L."/>
            <person name="Hibbett D."/>
            <person name="Henrissat B."/>
            <person name="Matheny P.B."/>
            <person name="Labbe J."/>
            <person name="Martin A.F."/>
        </authorList>
    </citation>
    <scope>NUCLEOTIDE SEQUENCE</scope>
    <source>
        <strain evidence="1">BPL698</strain>
    </source>
</reference>
<organism evidence="1 2">
    <name type="scientific">Russula earlei</name>
    <dbReference type="NCBI Taxonomy" id="71964"/>
    <lineage>
        <taxon>Eukaryota</taxon>
        <taxon>Fungi</taxon>
        <taxon>Dikarya</taxon>
        <taxon>Basidiomycota</taxon>
        <taxon>Agaricomycotina</taxon>
        <taxon>Agaricomycetes</taxon>
        <taxon>Russulales</taxon>
        <taxon>Russulaceae</taxon>
        <taxon>Russula</taxon>
    </lineage>
</organism>
<evidence type="ECO:0000313" key="2">
    <source>
        <dbReference type="Proteomes" id="UP001207468"/>
    </source>
</evidence>
<evidence type="ECO:0000313" key="1">
    <source>
        <dbReference type="EMBL" id="KAI9507137.1"/>
    </source>
</evidence>
<accession>A0ACC0U8E5</accession>
<dbReference type="EMBL" id="JAGFNK010000139">
    <property type="protein sequence ID" value="KAI9507137.1"/>
    <property type="molecule type" value="Genomic_DNA"/>
</dbReference>
<gene>
    <name evidence="1" type="ORF">F5148DRAFT_152312</name>
</gene>
<proteinExistence type="predicted"/>